<protein>
    <recommendedName>
        <fullName evidence="3">DUF2934 domain-containing protein</fullName>
    </recommendedName>
</protein>
<dbReference type="EMBL" id="PDHS01000297">
    <property type="protein sequence ID" value="MQM31293.1"/>
    <property type="molecule type" value="Genomic_DNA"/>
</dbReference>
<evidence type="ECO:0000313" key="1">
    <source>
        <dbReference type="EMBL" id="MQM31293.1"/>
    </source>
</evidence>
<reference evidence="1 2" key="1">
    <citation type="submission" date="2017-09" db="EMBL/GenBank/DDBJ databases">
        <title>Metagenomic Analysis Reveals Denitrifying Candidatus Accumulibacter and Flanking Population as a Source of N2O.</title>
        <authorList>
            <person name="Gao H."/>
            <person name="Mao Y."/>
            <person name="Zhao X."/>
            <person name="Liu W.-T."/>
            <person name="Zhang T."/>
            <person name="Wells G."/>
        </authorList>
    </citation>
    <scope>NUCLEOTIDE SEQUENCE [LARGE SCALE GENOMIC DNA]</scope>
    <source>
        <strain evidence="1">CANDO_2_IC</strain>
    </source>
</reference>
<accession>A0A6A7RUN7</accession>
<dbReference type="InterPro" id="IPR021327">
    <property type="entry name" value="DUF2934"/>
</dbReference>
<gene>
    <name evidence="1" type="ORF">CRU78_12555</name>
</gene>
<dbReference type="AlphaFoldDB" id="A0A6A7RUN7"/>
<name>A0A6A7RUN7_9PROT</name>
<evidence type="ECO:0000313" key="2">
    <source>
        <dbReference type="Proteomes" id="UP000342300"/>
    </source>
</evidence>
<evidence type="ECO:0008006" key="3">
    <source>
        <dbReference type="Google" id="ProtNLM"/>
    </source>
</evidence>
<dbReference type="Proteomes" id="UP000342300">
    <property type="component" value="Unassembled WGS sequence"/>
</dbReference>
<sequence>MAAAPIPAATPVAEKPSAEERYCMIQSAAYFIAENDGFQGSSAQYWIDAEREVAARLGEL</sequence>
<comment type="caution">
    <text evidence="1">The sequence shown here is derived from an EMBL/GenBank/DDBJ whole genome shotgun (WGS) entry which is preliminary data.</text>
</comment>
<organism evidence="1 2">
    <name type="scientific">Candidatus Accumulibacter phosphatis</name>
    <dbReference type="NCBI Taxonomy" id="327160"/>
    <lineage>
        <taxon>Bacteria</taxon>
        <taxon>Pseudomonadati</taxon>
        <taxon>Pseudomonadota</taxon>
        <taxon>Betaproteobacteria</taxon>
        <taxon>Candidatus Accumulibacter</taxon>
    </lineage>
</organism>
<proteinExistence type="predicted"/>
<dbReference type="Pfam" id="PF11154">
    <property type="entry name" value="DUF2934"/>
    <property type="match status" value="1"/>
</dbReference>